<feature type="transmembrane region" description="Helical" evidence="1">
    <location>
        <begin position="99"/>
        <end position="119"/>
    </location>
</feature>
<dbReference type="AlphaFoldDB" id="A0A6A5Z549"/>
<sequence length="328" mass="36291">MTSALSRTIRKLRNVSFPFLSHYWTSIWRDQSDAIPLPTRTYGGHAILRRIRDDHNKLVAIFAAFTCAATLRIMDRVEQNVFSGKVDPKQVAEAFIRDFNMLAVTAALIAQLSITALALPILSSVHWACKAGLVGSLGFGILTAWFSSNMARNLSSMDTQEDVKDWLSKPSGRKEQEAFCRSYSSRFTDICSTSEETKEIAKKQLITFINENKWKQASFYSCFMLSLPSVLLNCSIAALVVAIAVYLGDVWGSHLDSVAGDVASRAVLICYTSCIGCALLLFFGCSDRKDAELGFLRKLTLDFEVDLSAQEINSTDTEDGVVSKSSRT</sequence>
<keyword evidence="3" id="KW-1185">Reference proteome</keyword>
<evidence type="ECO:0000313" key="3">
    <source>
        <dbReference type="Proteomes" id="UP000799770"/>
    </source>
</evidence>
<keyword evidence="1" id="KW-0472">Membrane</keyword>
<proteinExistence type="predicted"/>
<dbReference type="EMBL" id="ML977326">
    <property type="protein sequence ID" value="KAF2114133.1"/>
    <property type="molecule type" value="Genomic_DNA"/>
</dbReference>
<evidence type="ECO:0000256" key="1">
    <source>
        <dbReference type="SAM" id="Phobius"/>
    </source>
</evidence>
<dbReference type="Proteomes" id="UP000799770">
    <property type="component" value="Unassembled WGS sequence"/>
</dbReference>
<evidence type="ECO:0000313" key="2">
    <source>
        <dbReference type="EMBL" id="KAF2114133.1"/>
    </source>
</evidence>
<accession>A0A6A5Z549</accession>
<name>A0A6A5Z549_9PLEO</name>
<organism evidence="2 3">
    <name type="scientific">Lophiotrema nucula</name>
    <dbReference type="NCBI Taxonomy" id="690887"/>
    <lineage>
        <taxon>Eukaryota</taxon>
        <taxon>Fungi</taxon>
        <taxon>Dikarya</taxon>
        <taxon>Ascomycota</taxon>
        <taxon>Pezizomycotina</taxon>
        <taxon>Dothideomycetes</taxon>
        <taxon>Pleosporomycetidae</taxon>
        <taxon>Pleosporales</taxon>
        <taxon>Lophiotremataceae</taxon>
        <taxon>Lophiotrema</taxon>
    </lineage>
</organism>
<reference evidence="2" key="1">
    <citation type="journal article" date="2020" name="Stud. Mycol.">
        <title>101 Dothideomycetes genomes: a test case for predicting lifestyles and emergence of pathogens.</title>
        <authorList>
            <person name="Haridas S."/>
            <person name="Albert R."/>
            <person name="Binder M."/>
            <person name="Bloem J."/>
            <person name="Labutti K."/>
            <person name="Salamov A."/>
            <person name="Andreopoulos B."/>
            <person name="Baker S."/>
            <person name="Barry K."/>
            <person name="Bills G."/>
            <person name="Bluhm B."/>
            <person name="Cannon C."/>
            <person name="Castanera R."/>
            <person name="Culley D."/>
            <person name="Daum C."/>
            <person name="Ezra D."/>
            <person name="Gonzalez J."/>
            <person name="Henrissat B."/>
            <person name="Kuo A."/>
            <person name="Liang C."/>
            <person name="Lipzen A."/>
            <person name="Lutzoni F."/>
            <person name="Magnuson J."/>
            <person name="Mondo S."/>
            <person name="Nolan M."/>
            <person name="Ohm R."/>
            <person name="Pangilinan J."/>
            <person name="Park H.-J."/>
            <person name="Ramirez L."/>
            <person name="Alfaro M."/>
            <person name="Sun H."/>
            <person name="Tritt A."/>
            <person name="Yoshinaga Y."/>
            <person name="Zwiers L.-H."/>
            <person name="Turgeon B."/>
            <person name="Goodwin S."/>
            <person name="Spatafora J."/>
            <person name="Crous P."/>
            <person name="Grigoriev I."/>
        </authorList>
    </citation>
    <scope>NUCLEOTIDE SEQUENCE</scope>
    <source>
        <strain evidence="2">CBS 627.86</strain>
    </source>
</reference>
<gene>
    <name evidence="2" type="ORF">BDV96DRAFT_647614</name>
</gene>
<keyword evidence="1" id="KW-0812">Transmembrane</keyword>
<feature type="transmembrane region" description="Helical" evidence="1">
    <location>
        <begin position="222"/>
        <end position="246"/>
    </location>
</feature>
<protein>
    <submittedName>
        <fullName evidence="2">Uncharacterized protein</fullName>
    </submittedName>
</protein>
<feature type="transmembrane region" description="Helical" evidence="1">
    <location>
        <begin position="266"/>
        <end position="285"/>
    </location>
</feature>
<dbReference type="OrthoDB" id="4941332at2759"/>
<keyword evidence="1" id="KW-1133">Transmembrane helix</keyword>
<feature type="transmembrane region" description="Helical" evidence="1">
    <location>
        <begin position="125"/>
        <end position="147"/>
    </location>
</feature>